<gene>
    <name evidence="12" type="ORF">R2Q92_03455</name>
</gene>
<dbReference type="SMART" id="SM00388">
    <property type="entry name" value="HisKA"/>
    <property type="match status" value="1"/>
</dbReference>
<dbReference type="InterPro" id="IPR035965">
    <property type="entry name" value="PAS-like_dom_sf"/>
</dbReference>
<keyword evidence="9" id="KW-0812">Transmembrane</keyword>
<dbReference type="InterPro" id="IPR036890">
    <property type="entry name" value="HATPase_C_sf"/>
</dbReference>
<protein>
    <recommendedName>
        <fullName evidence="3">histidine kinase</fullName>
        <ecNumber evidence="3">2.7.13.3</ecNumber>
    </recommendedName>
</protein>
<comment type="caution">
    <text evidence="12">The sequence shown here is derived from an EMBL/GenBank/DDBJ whole genome shotgun (WGS) entry which is preliminary data.</text>
</comment>
<evidence type="ECO:0000259" key="10">
    <source>
        <dbReference type="PROSITE" id="PS50109"/>
    </source>
</evidence>
<feature type="transmembrane region" description="Helical" evidence="9">
    <location>
        <begin position="149"/>
        <end position="168"/>
    </location>
</feature>
<dbReference type="PROSITE" id="PS50112">
    <property type="entry name" value="PAS"/>
    <property type="match status" value="1"/>
</dbReference>
<evidence type="ECO:0000313" key="13">
    <source>
        <dbReference type="Proteomes" id="UP001291912"/>
    </source>
</evidence>
<evidence type="ECO:0000259" key="11">
    <source>
        <dbReference type="PROSITE" id="PS50112"/>
    </source>
</evidence>
<keyword evidence="4" id="KW-0597">Phosphoprotein</keyword>
<dbReference type="PRINTS" id="PR00344">
    <property type="entry name" value="BCTRLSENSOR"/>
</dbReference>
<keyword evidence="9" id="KW-1133">Transmembrane helix</keyword>
<accession>A0ABU5N452</accession>
<dbReference type="InterPro" id="IPR000014">
    <property type="entry name" value="PAS"/>
</dbReference>
<proteinExistence type="predicted"/>
<dbReference type="InterPro" id="IPR005467">
    <property type="entry name" value="His_kinase_dom"/>
</dbReference>
<feature type="transmembrane region" description="Helical" evidence="9">
    <location>
        <begin position="101"/>
        <end position="117"/>
    </location>
</feature>
<comment type="catalytic activity">
    <reaction evidence="1">
        <text>ATP + protein L-histidine = ADP + protein N-phospho-L-histidine.</text>
        <dbReference type="EC" id="2.7.13.3"/>
    </reaction>
</comment>
<dbReference type="EMBL" id="JAWJYN010000001">
    <property type="protein sequence ID" value="MDZ8160877.1"/>
    <property type="molecule type" value="Genomic_DNA"/>
</dbReference>
<keyword evidence="8" id="KW-0175">Coiled coil</keyword>
<dbReference type="SMART" id="SM00387">
    <property type="entry name" value="HATPase_c"/>
    <property type="match status" value="1"/>
</dbReference>
<evidence type="ECO:0000256" key="1">
    <source>
        <dbReference type="ARBA" id="ARBA00000085"/>
    </source>
</evidence>
<keyword evidence="12" id="KW-0547">Nucleotide-binding</keyword>
<dbReference type="Gene3D" id="3.30.565.10">
    <property type="entry name" value="Histidine kinase-like ATPase, C-terminal domain"/>
    <property type="match status" value="1"/>
</dbReference>
<evidence type="ECO:0000256" key="4">
    <source>
        <dbReference type="ARBA" id="ARBA00022553"/>
    </source>
</evidence>
<evidence type="ECO:0000256" key="7">
    <source>
        <dbReference type="ARBA" id="ARBA00023012"/>
    </source>
</evidence>
<dbReference type="EC" id="2.7.13.3" evidence="3"/>
<feature type="domain" description="PAS" evidence="11">
    <location>
        <begin position="229"/>
        <end position="258"/>
    </location>
</feature>
<dbReference type="SUPFAM" id="SSF55874">
    <property type="entry name" value="ATPase domain of HSP90 chaperone/DNA topoisomerase II/histidine kinase"/>
    <property type="match status" value="1"/>
</dbReference>
<dbReference type="SUPFAM" id="SSF47384">
    <property type="entry name" value="Homodimeric domain of signal transducing histidine kinase"/>
    <property type="match status" value="1"/>
</dbReference>
<dbReference type="PANTHER" id="PTHR43711">
    <property type="entry name" value="TWO-COMPONENT HISTIDINE KINASE"/>
    <property type="match status" value="1"/>
</dbReference>
<feature type="domain" description="Histidine kinase" evidence="10">
    <location>
        <begin position="362"/>
        <end position="580"/>
    </location>
</feature>
<keyword evidence="7" id="KW-0902">Two-component regulatory system</keyword>
<dbReference type="PANTHER" id="PTHR43711:SF1">
    <property type="entry name" value="HISTIDINE KINASE 1"/>
    <property type="match status" value="1"/>
</dbReference>
<dbReference type="Proteomes" id="UP001291912">
    <property type="component" value="Unassembled WGS sequence"/>
</dbReference>
<evidence type="ECO:0000256" key="9">
    <source>
        <dbReference type="SAM" id="Phobius"/>
    </source>
</evidence>
<comment type="subcellular location">
    <subcellularLocation>
        <location evidence="2">Cell membrane</location>
    </subcellularLocation>
</comment>
<evidence type="ECO:0000256" key="6">
    <source>
        <dbReference type="ARBA" id="ARBA00022777"/>
    </source>
</evidence>
<evidence type="ECO:0000256" key="3">
    <source>
        <dbReference type="ARBA" id="ARBA00012438"/>
    </source>
</evidence>
<dbReference type="GO" id="GO:0005524">
    <property type="term" value="F:ATP binding"/>
    <property type="evidence" value="ECO:0007669"/>
    <property type="project" value="UniProtKB-KW"/>
</dbReference>
<dbReference type="InterPro" id="IPR003594">
    <property type="entry name" value="HATPase_dom"/>
</dbReference>
<dbReference type="CDD" id="cd00082">
    <property type="entry name" value="HisKA"/>
    <property type="match status" value="1"/>
</dbReference>
<dbReference type="InterPro" id="IPR003661">
    <property type="entry name" value="HisK_dim/P_dom"/>
</dbReference>
<dbReference type="Gene3D" id="3.30.450.20">
    <property type="entry name" value="PAS domain"/>
    <property type="match status" value="1"/>
</dbReference>
<dbReference type="SUPFAM" id="SSF55785">
    <property type="entry name" value="PYP-like sensor domain (PAS domain)"/>
    <property type="match status" value="1"/>
</dbReference>
<keyword evidence="13" id="KW-1185">Reference proteome</keyword>
<dbReference type="InterPro" id="IPR004358">
    <property type="entry name" value="Sig_transdc_His_kin-like_C"/>
</dbReference>
<feature type="transmembrane region" description="Helical" evidence="9">
    <location>
        <begin position="78"/>
        <end position="95"/>
    </location>
</feature>
<dbReference type="PROSITE" id="PS50109">
    <property type="entry name" value="HIS_KIN"/>
    <property type="match status" value="1"/>
</dbReference>
<sequence>MTATSTERTIGRDRRGRAHPAVLLLPTLLLVVLALPALFLFGAGQITVPAAMWASVVGLAVLEIATLLVPWRRLHRDWVAVIPVLAIIAIGLFRVGTGGSSSMFSVIILLPIVWLATLPGRRMVVYGIAALVVSFLGPYFVGLEDWGNGQIVRVVFVAVVIAAVAVVVNETTHSARARLKEVASLSQERARLLEDAERGRRELAQTAEELSEAEAFATSIWEAMDNEAVIVTDRRGGIVGWGPGAELLLGYDMIDIIGVDGAHRGQESVGDLFVPRTLGLSGPDDTVAPTAEILPRLVEVGRSVGQGEGDLLVRSVDGVEIPVYLTCAERRVGDEPVGYTFVVRDARHLKEITRLKDEFVGTISHELRTPLSSILGYLELVMEEEETLSDDQKRFIGVAERNANRLLQLVGDLLFIAQVEAGKIPLQRETIDLSSIASASGESILPVAERAGVTVQVELPEEPLQLHADARRVGQSIDNLVSNAVKFTPAGGSITVAVGQDDGHAVVTVTDTGMGIEPDDLEQLSERFFRSKMATRQAIKGIGLGLSITKAIVTAHEGTMSATSTVGEGTQFRIAIPIRQG</sequence>
<dbReference type="Gene3D" id="1.10.287.130">
    <property type="match status" value="1"/>
</dbReference>
<feature type="transmembrane region" description="Helical" evidence="9">
    <location>
        <begin position="21"/>
        <end position="44"/>
    </location>
</feature>
<evidence type="ECO:0000256" key="2">
    <source>
        <dbReference type="ARBA" id="ARBA00004236"/>
    </source>
</evidence>
<organism evidence="12 13">
    <name type="scientific">Microbacterium aquimaris</name>
    <dbReference type="NCBI Taxonomy" id="459816"/>
    <lineage>
        <taxon>Bacteria</taxon>
        <taxon>Bacillati</taxon>
        <taxon>Actinomycetota</taxon>
        <taxon>Actinomycetes</taxon>
        <taxon>Micrococcales</taxon>
        <taxon>Microbacteriaceae</taxon>
        <taxon>Microbacterium</taxon>
    </lineage>
</organism>
<keyword evidence="6" id="KW-0418">Kinase</keyword>
<name>A0ABU5N452_9MICO</name>
<evidence type="ECO:0000256" key="5">
    <source>
        <dbReference type="ARBA" id="ARBA00022679"/>
    </source>
</evidence>
<dbReference type="Pfam" id="PF02518">
    <property type="entry name" value="HATPase_c"/>
    <property type="match status" value="1"/>
</dbReference>
<feature type="coiled-coil region" evidence="8">
    <location>
        <begin position="182"/>
        <end position="213"/>
    </location>
</feature>
<keyword evidence="9" id="KW-0472">Membrane</keyword>
<keyword evidence="5" id="KW-0808">Transferase</keyword>
<dbReference type="RefSeq" id="WP_194423553.1">
    <property type="nucleotide sequence ID" value="NZ_BAAAPT010000001.1"/>
</dbReference>
<evidence type="ECO:0000313" key="12">
    <source>
        <dbReference type="EMBL" id="MDZ8160877.1"/>
    </source>
</evidence>
<dbReference type="InterPro" id="IPR036097">
    <property type="entry name" value="HisK_dim/P_sf"/>
</dbReference>
<dbReference type="Pfam" id="PF00512">
    <property type="entry name" value="HisKA"/>
    <property type="match status" value="1"/>
</dbReference>
<dbReference type="InterPro" id="IPR050736">
    <property type="entry name" value="Sensor_HK_Regulatory"/>
</dbReference>
<evidence type="ECO:0000256" key="8">
    <source>
        <dbReference type="SAM" id="Coils"/>
    </source>
</evidence>
<keyword evidence="12" id="KW-0067">ATP-binding</keyword>
<reference evidence="12 13" key="1">
    <citation type="submission" date="2023-10" db="EMBL/GenBank/DDBJ databases">
        <title>Microbacterium xanthum sp. nov., isolated from seaweed.</title>
        <authorList>
            <person name="Lee S.D."/>
        </authorList>
    </citation>
    <scope>NUCLEOTIDE SEQUENCE [LARGE SCALE GENOMIC DNA]</scope>
    <source>
        <strain evidence="12 13">KCTC 19124</strain>
    </source>
</reference>
<feature type="transmembrane region" description="Helical" evidence="9">
    <location>
        <begin position="50"/>
        <end position="71"/>
    </location>
</feature>
<feature type="transmembrane region" description="Helical" evidence="9">
    <location>
        <begin position="124"/>
        <end position="143"/>
    </location>
</feature>